<feature type="binding site" evidence="14">
    <location>
        <position position="135"/>
    </location>
    <ligand>
        <name>ATP</name>
        <dbReference type="ChEBI" id="CHEBI:30616"/>
    </ligand>
</feature>
<dbReference type="GO" id="GO:0000049">
    <property type="term" value="F:tRNA binding"/>
    <property type="evidence" value="ECO:0007669"/>
    <property type="project" value="TreeGrafter"/>
</dbReference>
<dbReference type="InterPro" id="IPR005145">
    <property type="entry name" value="Sua5_C"/>
</dbReference>
<comment type="catalytic activity">
    <reaction evidence="12 13">
        <text>L-threonine + hydrogencarbonate + ATP = L-threonylcarbamoyladenylate + diphosphate + H2O</text>
        <dbReference type="Rhea" id="RHEA:36407"/>
        <dbReference type="ChEBI" id="CHEBI:15377"/>
        <dbReference type="ChEBI" id="CHEBI:17544"/>
        <dbReference type="ChEBI" id="CHEBI:30616"/>
        <dbReference type="ChEBI" id="CHEBI:33019"/>
        <dbReference type="ChEBI" id="CHEBI:57926"/>
        <dbReference type="ChEBI" id="CHEBI:73682"/>
        <dbReference type="EC" id="2.7.7.87"/>
    </reaction>
</comment>
<dbReference type="InterPro" id="IPR006070">
    <property type="entry name" value="Sua5-like_dom"/>
</dbReference>
<feature type="binding site" evidence="14">
    <location>
        <position position="50"/>
    </location>
    <ligand>
        <name>ATP</name>
        <dbReference type="ChEBI" id="CHEBI:30616"/>
    </ligand>
</feature>
<feature type="binding site" evidence="14">
    <location>
        <position position="59"/>
    </location>
    <ligand>
        <name>ATP</name>
        <dbReference type="ChEBI" id="CHEBI:30616"/>
    </ligand>
</feature>
<evidence type="ECO:0000256" key="2">
    <source>
        <dbReference type="ARBA" id="ARBA00007663"/>
    </source>
</evidence>
<dbReference type="Pfam" id="PF03481">
    <property type="entry name" value="Sua5_C"/>
    <property type="match status" value="1"/>
</dbReference>
<dbReference type="GO" id="GO:0008033">
    <property type="term" value="P:tRNA processing"/>
    <property type="evidence" value="ECO:0007669"/>
    <property type="project" value="UniProtKB-KW"/>
</dbReference>
<dbReference type="InterPro" id="IPR010923">
    <property type="entry name" value="T(6)A37_SUA5"/>
</dbReference>
<dbReference type="Pfam" id="PF01300">
    <property type="entry name" value="Sua5_yciO_yrdC"/>
    <property type="match status" value="1"/>
</dbReference>
<keyword evidence="7 13" id="KW-0819">tRNA processing</keyword>
<feature type="binding site" evidence="14">
    <location>
        <position position="113"/>
    </location>
    <ligand>
        <name>L-threonine</name>
        <dbReference type="ChEBI" id="CHEBI:57926"/>
    </ligand>
</feature>
<evidence type="ECO:0000256" key="6">
    <source>
        <dbReference type="ARBA" id="ARBA00022679"/>
    </source>
</evidence>
<feature type="binding site" evidence="14">
    <location>
        <position position="143"/>
    </location>
    <ligand>
        <name>ATP</name>
        <dbReference type="ChEBI" id="CHEBI:30616"/>
    </ligand>
</feature>
<protein>
    <recommendedName>
        <fullName evidence="4 13">Threonylcarbamoyl-AMP synthase</fullName>
        <shortName evidence="13">TC-AMP synthase</shortName>
        <ecNumber evidence="3 13">2.7.7.87</ecNumber>
    </recommendedName>
    <alternativeName>
        <fullName evidence="11 13">L-threonylcarbamoyladenylate synthase</fullName>
    </alternativeName>
</protein>
<dbReference type="InterPro" id="IPR050156">
    <property type="entry name" value="TC-AMP_synthase_SUA5"/>
</dbReference>
<accession>A0A6J4J0S8</accession>
<keyword evidence="9 13" id="KW-0547">Nucleotide-binding</keyword>
<dbReference type="PANTHER" id="PTHR17490:SF16">
    <property type="entry name" value="THREONYLCARBAMOYL-AMP SYNTHASE"/>
    <property type="match status" value="1"/>
</dbReference>
<dbReference type="InterPro" id="IPR038385">
    <property type="entry name" value="Sua5/YwlC_C"/>
</dbReference>
<dbReference type="Gene3D" id="3.90.870.10">
    <property type="entry name" value="DHBP synthase"/>
    <property type="match status" value="1"/>
</dbReference>
<evidence type="ECO:0000256" key="10">
    <source>
        <dbReference type="ARBA" id="ARBA00022840"/>
    </source>
</evidence>
<dbReference type="EMBL" id="CADCTJ010000812">
    <property type="protein sequence ID" value="CAA9267424.1"/>
    <property type="molecule type" value="Genomic_DNA"/>
</dbReference>
<comment type="similarity">
    <text evidence="2 13">Belongs to the SUA5 family.</text>
</comment>
<evidence type="ECO:0000256" key="12">
    <source>
        <dbReference type="ARBA" id="ARBA00048366"/>
    </source>
</evidence>
<evidence type="ECO:0000256" key="7">
    <source>
        <dbReference type="ARBA" id="ARBA00022694"/>
    </source>
</evidence>
<dbReference type="PANTHER" id="PTHR17490">
    <property type="entry name" value="SUA5"/>
    <property type="match status" value="1"/>
</dbReference>
<feature type="binding site" evidence="14">
    <location>
        <position position="133"/>
    </location>
    <ligand>
        <name>L-threonine</name>
        <dbReference type="ChEBI" id="CHEBI:57926"/>
    </ligand>
</feature>
<dbReference type="GO" id="GO:0005524">
    <property type="term" value="F:ATP binding"/>
    <property type="evidence" value="ECO:0007669"/>
    <property type="project" value="UniProtKB-UniRule"/>
</dbReference>
<dbReference type="SUPFAM" id="SSF55821">
    <property type="entry name" value="YrdC/RibB"/>
    <property type="match status" value="1"/>
</dbReference>
<dbReference type="FunFam" id="3.90.870.10:FF:000009">
    <property type="entry name" value="Threonylcarbamoyl-AMP synthase, putative"/>
    <property type="match status" value="1"/>
</dbReference>
<evidence type="ECO:0000256" key="14">
    <source>
        <dbReference type="PIRSR" id="PIRSR004930-1"/>
    </source>
</evidence>
<feature type="binding site" evidence="14">
    <location>
        <position position="187"/>
    </location>
    <ligand>
        <name>ATP</name>
        <dbReference type="ChEBI" id="CHEBI:30616"/>
    </ligand>
</feature>
<dbReference type="PIRSF" id="PIRSF004930">
    <property type="entry name" value="Tln_factor_SUA5"/>
    <property type="match status" value="1"/>
</dbReference>
<evidence type="ECO:0000256" key="11">
    <source>
        <dbReference type="ARBA" id="ARBA00029774"/>
    </source>
</evidence>
<dbReference type="InterPro" id="IPR017945">
    <property type="entry name" value="DHBP_synth_RibB-like_a/b_dom"/>
</dbReference>
<evidence type="ECO:0000256" key="13">
    <source>
        <dbReference type="PIRNR" id="PIRNR004930"/>
    </source>
</evidence>
<evidence type="ECO:0000256" key="1">
    <source>
        <dbReference type="ARBA" id="ARBA00004496"/>
    </source>
</evidence>
<sequence>MAVIGTDVARAADLLRKGQLVAIPTETVYGLAANAYADEAVVSIFAAKQRPAFDPLIVHTHSIKQFEKIAVNIPPRAYQLAEAFMPGPLTLILERHPQIPLLVTSGHESVGLRIPNHPLTLELLQQLDFPLAAPSANPFGYVSPTTAQHVNQQLSDKIPYILDGGACRIGIESTIARVTGNQVEILRLGGLAIEEIETVIGGPVNSIKTSSSNPAAPGMLSSHYAPRKKVVLGNIAANLKKYTPAQVGILSFRQIYPTVPVQQQIMLAPTGTVNEAAQNLFAALRTLDALQIDVILAEPVPKYGLGKAINDRLQRAAC</sequence>
<dbReference type="GO" id="GO:0006450">
    <property type="term" value="P:regulation of translational fidelity"/>
    <property type="evidence" value="ECO:0007669"/>
    <property type="project" value="TreeGrafter"/>
</dbReference>
<reference evidence="16" key="1">
    <citation type="submission" date="2020-02" db="EMBL/GenBank/DDBJ databases">
        <authorList>
            <person name="Meier V. D."/>
        </authorList>
    </citation>
    <scope>NUCLEOTIDE SEQUENCE</scope>
    <source>
        <strain evidence="16">AVDCRST_MAG95</strain>
    </source>
</reference>
<keyword evidence="8 13" id="KW-0548">Nucleotidyltransferase</keyword>
<evidence type="ECO:0000313" key="16">
    <source>
        <dbReference type="EMBL" id="CAA9267424.1"/>
    </source>
</evidence>
<dbReference type="GO" id="GO:0005737">
    <property type="term" value="C:cytoplasm"/>
    <property type="evidence" value="ECO:0007669"/>
    <property type="project" value="UniProtKB-SubCell"/>
</dbReference>
<feature type="binding site" evidence="14">
    <location>
        <position position="27"/>
    </location>
    <ligand>
        <name>L-threonine</name>
        <dbReference type="ChEBI" id="CHEBI:57926"/>
    </ligand>
</feature>
<dbReference type="NCBIfam" id="TIGR00057">
    <property type="entry name" value="L-threonylcarbamoyladenylate synthase"/>
    <property type="match status" value="1"/>
</dbReference>
<evidence type="ECO:0000256" key="5">
    <source>
        <dbReference type="ARBA" id="ARBA00022490"/>
    </source>
</evidence>
<evidence type="ECO:0000256" key="8">
    <source>
        <dbReference type="ARBA" id="ARBA00022695"/>
    </source>
</evidence>
<dbReference type="PROSITE" id="PS51163">
    <property type="entry name" value="YRDC"/>
    <property type="match status" value="1"/>
</dbReference>
<dbReference type="Gene3D" id="3.40.50.11030">
    <property type="entry name" value="Threonylcarbamoyl-AMP synthase, C-terminal domain"/>
    <property type="match status" value="1"/>
</dbReference>
<keyword evidence="6 13" id="KW-0808">Transferase</keyword>
<dbReference type="GO" id="GO:0061710">
    <property type="term" value="F:L-threonylcarbamoyladenylate synthase"/>
    <property type="evidence" value="ECO:0007669"/>
    <property type="project" value="UniProtKB-EC"/>
</dbReference>
<evidence type="ECO:0000259" key="15">
    <source>
        <dbReference type="PROSITE" id="PS51163"/>
    </source>
</evidence>
<evidence type="ECO:0000256" key="4">
    <source>
        <dbReference type="ARBA" id="ARBA00015492"/>
    </source>
</evidence>
<feature type="binding site" evidence="14">
    <location>
        <position position="224"/>
    </location>
    <ligand>
        <name>ATP</name>
        <dbReference type="ChEBI" id="CHEBI:30616"/>
    </ligand>
</feature>
<feature type="binding site" evidence="14">
    <location>
        <position position="173"/>
    </location>
    <ligand>
        <name>L-threonine</name>
        <dbReference type="ChEBI" id="CHEBI:57926"/>
    </ligand>
</feature>
<keyword evidence="10 13" id="KW-0067">ATP-binding</keyword>
<dbReference type="GO" id="GO:0003725">
    <property type="term" value="F:double-stranded RNA binding"/>
    <property type="evidence" value="ECO:0007669"/>
    <property type="project" value="UniProtKB-UniRule"/>
</dbReference>
<comment type="subcellular location">
    <subcellularLocation>
        <location evidence="1 13">Cytoplasm</location>
    </subcellularLocation>
</comment>
<organism evidence="16">
    <name type="scientific">uncultured Adhaeribacter sp</name>
    <dbReference type="NCBI Taxonomy" id="448109"/>
    <lineage>
        <taxon>Bacteria</taxon>
        <taxon>Pseudomonadati</taxon>
        <taxon>Bacteroidota</taxon>
        <taxon>Cytophagia</taxon>
        <taxon>Cytophagales</taxon>
        <taxon>Hymenobacteraceae</taxon>
        <taxon>Adhaeribacter</taxon>
        <taxon>environmental samples</taxon>
    </lineage>
</organism>
<proteinExistence type="inferred from homology"/>
<dbReference type="EC" id="2.7.7.87" evidence="3 13"/>
<dbReference type="AlphaFoldDB" id="A0A6J4J0S8"/>
<evidence type="ECO:0000256" key="9">
    <source>
        <dbReference type="ARBA" id="ARBA00022741"/>
    </source>
</evidence>
<feature type="domain" description="YrdC-like" evidence="15">
    <location>
        <begin position="5"/>
        <end position="191"/>
    </location>
</feature>
<evidence type="ECO:0000256" key="3">
    <source>
        <dbReference type="ARBA" id="ARBA00012584"/>
    </source>
</evidence>
<keyword evidence="5 13" id="KW-0963">Cytoplasm</keyword>
<name>A0A6J4J0S8_9BACT</name>
<gene>
    <name evidence="16" type="ORF">AVDCRST_MAG95-2594</name>
</gene>
<comment type="function">
    <text evidence="13">Required for the formation of a threonylcarbamoyl group on adenosine at position 37 (t(6)A37) in tRNAs that read codons beginning with adenine.</text>
</comment>